<evidence type="ECO:0000256" key="5">
    <source>
        <dbReference type="ARBA" id="ARBA00022840"/>
    </source>
</evidence>
<dbReference type="HAMAP" id="MF_00238">
    <property type="entry name" value="Cytidyl_kinase_type1"/>
    <property type="match status" value="1"/>
</dbReference>
<evidence type="ECO:0000256" key="1">
    <source>
        <dbReference type="ARBA" id="ARBA00009427"/>
    </source>
</evidence>
<accession>A0A6N3HG39</accession>
<comment type="catalytic activity">
    <reaction evidence="6 8">
        <text>dCMP + ATP = dCDP + ADP</text>
        <dbReference type="Rhea" id="RHEA:25094"/>
        <dbReference type="ChEBI" id="CHEBI:30616"/>
        <dbReference type="ChEBI" id="CHEBI:57566"/>
        <dbReference type="ChEBI" id="CHEBI:58593"/>
        <dbReference type="ChEBI" id="CHEBI:456216"/>
        <dbReference type="EC" id="2.7.4.25"/>
    </reaction>
</comment>
<dbReference type="EC" id="2.7.4.25" evidence="8"/>
<evidence type="ECO:0000256" key="8">
    <source>
        <dbReference type="HAMAP-Rule" id="MF_00238"/>
    </source>
</evidence>
<dbReference type="CDD" id="cd02020">
    <property type="entry name" value="CMPK"/>
    <property type="match status" value="1"/>
</dbReference>
<comment type="subcellular location">
    <subcellularLocation>
        <location evidence="8">Cytoplasm</location>
    </subcellularLocation>
</comment>
<reference evidence="10" key="1">
    <citation type="submission" date="2019-11" db="EMBL/GenBank/DDBJ databases">
        <authorList>
            <person name="Feng L."/>
        </authorList>
    </citation>
    <scope>NUCLEOTIDE SEQUENCE</scope>
    <source>
        <strain evidence="10">ElimosumLFYP34</strain>
    </source>
</reference>
<dbReference type="InterPro" id="IPR027417">
    <property type="entry name" value="P-loop_NTPase"/>
</dbReference>
<keyword evidence="8" id="KW-0963">Cytoplasm</keyword>
<keyword evidence="5 8" id="KW-0067">ATP-binding</keyword>
<evidence type="ECO:0000256" key="4">
    <source>
        <dbReference type="ARBA" id="ARBA00022777"/>
    </source>
</evidence>
<dbReference type="SUPFAM" id="SSF52540">
    <property type="entry name" value="P-loop containing nucleoside triphosphate hydrolases"/>
    <property type="match status" value="1"/>
</dbReference>
<name>A0A6N3HG39_EUBLI</name>
<evidence type="ECO:0000256" key="6">
    <source>
        <dbReference type="ARBA" id="ARBA00047615"/>
    </source>
</evidence>
<dbReference type="Gene3D" id="3.40.50.300">
    <property type="entry name" value="P-loop containing nucleotide triphosphate hydrolases"/>
    <property type="match status" value="1"/>
</dbReference>
<dbReference type="NCBIfam" id="TIGR00017">
    <property type="entry name" value="cmk"/>
    <property type="match status" value="1"/>
</dbReference>
<dbReference type="Pfam" id="PF02224">
    <property type="entry name" value="Cytidylate_kin"/>
    <property type="match status" value="1"/>
</dbReference>
<dbReference type="AlphaFoldDB" id="A0A6N3HG39"/>
<feature type="domain" description="Cytidylate kinase" evidence="9">
    <location>
        <begin position="3"/>
        <end position="212"/>
    </location>
</feature>
<protein>
    <recommendedName>
        <fullName evidence="8">Cytidylate kinase</fullName>
        <shortName evidence="8">CK</shortName>
        <ecNumber evidence="8">2.7.4.25</ecNumber>
    </recommendedName>
    <alternativeName>
        <fullName evidence="8">Cytidine monophosphate kinase</fullName>
        <shortName evidence="8">CMP kinase</shortName>
    </alternativeName>
</protein>
<feature type="binding site" evidence="8">
    <location>
        <begin position="7"/>
        <end position="15"/>
    </location>
    <ligand>
        <name>ATP</name>
        <dbReference type="ChEBI" id="CHEBI:30616"/>
    </ligand>
</feature>
<evidence type="ECO:0000313" key="10">
    <source>
        <dbReference type="EMBL" id="VYU75502.1"/>
    </source>
</evidence>
<evidence type="ECO:0000256" key="3">
    <source>
        <dbReference type="ARBA" id="ARBA00022741"/>
    </source>
</evidence>
<dbReference type="GO" id="GO:0005737">
    <property type="term" value="C:cytoplasm"/>
    <property type="evidence" value="ECO:0007669"/>
    <property type="project" value="UniProtKB-SubCell"/>
</dbReference>
<comment type="similarity">
    <text evidence="1 8">Belongs to the cytidylate kinase family. Type 1 subfamily.</text>
</comment>
<sequence>MQIAIDGPAGAGKSTIAKIIAKELGILYLDTGAMYRAITYGVWKNKMDFSDQKAIAKFTKENTIDFKGKDVYLSGEKVTEEIRLPIVSRHTSDVACIGEVRRLLVGQQQSIAGSHSVIMDGRDIGSVVLPEADYKFYLDASIDERARRRAIEQQSRGIDQDFDSIRESIAVRDYNDSHRDEGPLVCTEDAIVVDTTGKSIDEVCQVILDNIRGGKAHVL</sequence>
<keyword evidence="3 8" id="KW-0547">Nucleotide-binding</keyword>
<dbReference type="GO" id="GO:0006220">
    <property type="term" value="P:pyrimidine nucleotide metabolic process"/>
    <property type="evidence" value="ECO:0007669"/>
    <property type="project" value="UniProtKB-UniRule"/>
</dbReference>
<dbReference type="GO" id="GO:0005524">
    <property type="term" value="F:ATP binding"/>
    <property type="evidence" value="ECO:0007669"/>
    <property type="project" value="UniProtKB-UniRule"/>
</dbReference>
<dbReference type="GO" id="GO:0036431">
    <property type="term" value="F:dCMP kinase activity"/>
    <property type="evidence" value="ECO:0007669"/>
    <property type="project" value="InterPro"/>
</dbReference>
<organism evidence="10">
    <name type="scientific">Eubacterium limosum</name>
    <dbReference type="NCBI Taxonomy" id="1736"/>
    <lineage>
        <taxon>Bacteria</taxon>
        <taxon>Bacillati</taxon>
        <taxon>Bacillota</taxon>
        <taxon>Clostridia</taxon>
        <taxon>Eubacteriales</taxon>
        <taxon>Eubacteriaceae</taxon>
        <taxon>Eubacterium</taxon>
    </lineage>
</organism>
<keyword evidence="2 8" id="KW-0808">Transferase</keyword>
<dbReference type="InterPro" id="IPR003136">
    <property type="entry name" value="Cytidylate_kin"/>
</dbReference>
<keyword evidence="4 8" id="KW-0418">Kinase</keyword>
<gene>
    <name evidence="10" type="primary">cmk_1</name>
    <name evidence="8" type="synonym">cmk</name>
    <name evidence="10" type="ORF">ELLFYP34_01227</name>
</gene>
<dbReference type="InterPro" id="IPR011994">
    <property type="entry name" value="Cytidylate_kinase_dom"/>
</dbReference>
<proteinExistence type="inferred from homology"/>
<dbReference type="EMBL" id="CACRTR010000023">
    <property type="protein sequence ID" value="VYU75502.1"/>
    <property type="molecule type" value="Genomic_DNA"/>
</dbReference>
<evidence type="ECO:0000256" key="2">
    <source>
        <dbReference type="ARBA" id="ARBA00022679"/>
    </source>
</evidence>
<comment type="catalytic activity">
    <reaction evidence="7 8">
        <text>CMP + ATP = CDP + ADP</text>
        <dbReference type="Rhea" id="RHEA:11600"/>
        <dbReference type="ChEBI" id="CHEBI:30616"/>
        <dbReference type="ChEBI" id="CHEBI:58069"/>
        <dbReference type="ChEBI" id="CHEBI:60377"/>
        <dbReference type="ChEBI" id="CHEBI:456216"/>
        <dbReference type="EC" id="2.7.4.25"/>
    </reaction>
</comment>
<evidence type="ECO:0000259" key="9">
    <source>
        <dbReference type="Pfam" id="PF02224"/>
    </source>
</evidence>
<evidence type="ECO:0000256" key="7">
    <source>
        <dbReference type="ARBA" id="ARBA00048478"/>
    </source>
</evidence>